<dbReference type="Proteomes" id="UP000501945">
    <property type="component" value="Chromosome"/>
</dbReference>
<protein>
    <submittedName>
        <fullName evidence="2">Uncharacterized protein</fullName>
    </submittedName>
</protein>
<accession>A0A6H0UHW6</accession>
<keyword evidence="1" id="KW-0812">Transmembrane</keyword>
<keyword evidence="1" id="KW-0472">Membrane</keyword>
<name>A0A6H0UHW6_9LACT</name>
<sequence length="128" mass="14467">MSSYRQLKKAYALSVPQARTQHFGAVSTSKTSRTSNESPELIRYLELGEKVEKIEQAVDRVGNNEYLKNKYMIADKLTQWQLAELSGYGISRYNDNLRVALLNFAIAYGIIDISLVSFKIDNIGLSRA</sequence>
<keyword evidence="1" id="KW-1133">Transmembrane helix</keyword>
<evidence type="ECO:0000313" key="3">
    <source>
        <dbReference type="Proteomes" id="UP000501945"/>
    </source>
</evidence>
<dbReference type="EMBL" id="CP047616">
    <property type="protein sequence ID" value="QIW54373.1"/>
    <property type="molecule type" value="Genomic_DNA"/>
</dbReference>
<evidence type="ECO:0000313" key="2">
    <source>
        <dbReference type="EMBL" id="QIW54373.1"/>
    </source>
</evidence>
<feature type="transmembrane region" description="Helical" evidence="1">
    <location>
        <begin position="99"/>
        <end position="118"/>
    </location>
</feature>
<gene>
    <name evidence="2" type="ORF">GU336_09610</name>
</gene>
<organism evidence="2 3">
    <name type="scientific">Pseudolactococcus raffinolactis</name>
    <dbReference type="NCBI Taxonomy" id="1366"/>
    <lineage>
        <taxon>Bacteria</taxon>
        <taxon>Bacillati</taxon>
        <taxon>Bacillota</taxon>
        <taxon>Bacilli</taxon>
        <taxon>Lactobacillales</taxon>
        <taxon>Streptococcaceae</taxon>
        <taxon>Pseudolactococcus</taxon>
    </lineage>
</organism>
<proteinExistence type="predicted"/>
<dbReference type="AlphaFoldDB" id="A0A6H0UHW6"/>
<reference evidence="2 3" key="1">
    <citation type="submission" date="2019-12" db="EMBL/GenBank/DDBJ databases">
        <title>Whole genome sequences of Lactococcus raffinolactis strains isolated from sewage.</title>
        <authorList>
            <person name="Ybazeta G."/>
            <person name="Ross M."/>
            <person name="Brabant-Kirwan D."/>
            <person name="Saleh M."/>
            <person name="Dillon J.A."/>
            <person name="Splinter K."/>
            <person name="Nokhbeh R."/>
        </authorList>
    </citation>
    <scope>NUCLEOTIDE SEQUENCE [LARGE SCALE GENOMIC DNA]</scope>
    <source>
        <strain evidence="2 3">Lr_19_5</strain>
    </source>
</reference>
<evidence type="ECO:0000256" key="1">
    <source>
        <dbReference type="SAM" id="Phobius"/>
    </source>
</evidence>